<dbReference type="AlphaFoldDB" id="U5H8J4"/>
<dbReference type="InParanoid" id="U5H8J4"/>
<feature type="compositionally biased region" description="Pro residues" evidence="2">
    <location>
        <begin position="574"/>
        <end position="590"/>
    </location>
</feature>
<reference evidence="4" key="2">
    <citation type="submission" date="2010-11" db="EMBL/GenBank/DDBJ databases">
        <authorList>
            <consortium name="The Broad Institute Genome Sequencing Platform"/>
            <person name="Earl A."/>
            <person name="Ward D."/>
            <person name="Feldgarden M."/>
            <person name="Gevers D."/>
            <person name="Butler R."/>
            <person name="Young S.K."/>
            <person name="Zeng Q."/>
            <person name="Gargeya S."/>
            <person name="Fitzgerald M."/>
            <person name="Haas B."/>
            <person name="Abouelleil A."/>
            <person name="Alvarado L."/>
            <person name="Arachchi H.M."/>
            <person name="Berlin A."/>
            <person name="Brown A."/>
            <person name="Chapman S.B."/>
            <person name="Chen Z."/>
            <person name="Dunbar C."/>
            <person name="Freedman E."/>
            <person name="Gearin G."/>
            <person name="Gellesch M."/>
            <person name="Goldberg J."/>
            <person name="Griggs A."/>
            <person name="Gujja S."/>
            <person name="Heilman E."/>
            <person name="Heiman D."/>
            <person name="Howarth C."/>
            <person name="Larson L."/>
            <person name="Lui A."/>
            <person name="MacDonald P.J.P."/>
            <person name="Mehta T."/>
            <person name="Montmayeur A."/>
            <person name="Murphy C."/>
            <person name="Neiman D."/>
            <person name="Pearson M."/>
            <person name="Priest M."/>
            <person name="Roberts A."/>
            <person name="Saif S."/>
            <person name="Shea T."/>
            <person name="Shenoy N."/>
            <person name="Sisk P."/>
            <person name="Stolte C."/>
            <person name="Sykes S."/>
            <person name="White J."/>
            <person name="Yandava C."/>
            <person name="Wortman J."/>
            <person name="Nusbaum C."/>
            <person name="Birren B."/>
        </authorList>
    </citation>
    <scope>NUCLEOTIDE SEQUENCE</scope>
    <source>
        <strain evidence="4">P1A1 Lamole</strain>
    </source>
</reference>
<feature type="region of interest" description="Disordered" evidence="2">
    <location>
        <begin position="284"/>
        <end position="331"/>
    </location>
</feature>
<evidence type="ECO:0000256" key="2">
    <source>
        <dbReference type="SAM" id="MobiDB-lite"/>
    </source>
</evidence>
<feature type="compositionally biased region" description="Low complexity" evidence="2">
    <location>
        <begin position="618"/>
        <end position="630"/>
    </location>
</feature>
<feature type="compositionally biased region" description="Low complexity" evidence="2">
    <location>
        <begin position="393"/>
        <end position="410"/>
    </location>
</feature>
<evidence type="ECO:0000256" key="1">
    <source>
        <dbReference type="SAM" id="Coils"/>
    </source>
</evidence>
<feature type="coiled-coil region" evidence="1">
    <location>
        <begin position="960"/>
        <end position="987"/>
    </location>
</feature>
<feature type="domain" description="Chromo" evidence="3">
    <location>
        <begin position="101"/>
        <end position="137"/>
    </location>
</feature>
<feature type="region of interest" description="Disordered" evidence="2">
    <location>
        <begin position="817"/>
        <end position="839"/>
    </location>
</feature>
<feature type="region of interest" description="Disordered" evidence="2">
    <location>
        <begin position="547"/>
        <end position="646"/>
    </location>
</feature>
<feature type="compositionally biased region" description="Basic and acidic residues" evidence="2">
    <location>
        <begin position="1007"/>
        <end position="1018"/>
    </location>
</feature>
<feature type="compositionally biased region" description="Acidic residues" evidence="2">
    <location>
        <begin position="66"/>
        <end position="94"/>
    </location>
</feature>
<dbReference type="InterPro" id="IPR000953">
    <property type="entry name" value="Chromo/chromo_shadow_dom"/>
</dbReference>
<feature type="compositionally biased region" description="Acidic residues" evidence="2">
    <location>
        <begin position="219"/>
        <end position="228"/>
    </location>
</feature>
<dbReference type="EMBL" id="AEIJ01000344">
    <property type="status" value="NOT_ANNOTATED_CDS"/>
    <property type="molecule type" value="Genomic_DNA"/>
</dbReference>
<feature type="region of interest" description="Disordered" evidence="2">
    <location>
        <begin position="684"/>
        <end position="718"/>
    </location>
</feature>
<evidence type="ECO:0000313" key="6">
    <source>
        <dbReference type="Proteomes" id="UP000017200"/>
    </source>
</evidence>
<feature type="region of interest" description="Disordered" evidence="2">
    <location>
        <begin position="1007"/>
        <end position="1076"/>
    </location>
</feature>
<evidence type="ECO:0000313" key="5">
    <source>
        <dbReference type="EnsemblFungi" id="MVLG_03552T0"/>
    </source>
</evidence>
<feature type="compositionally biased region" description="Polar residues" evidence="2">
    <location>
        <begin position="690"/>
        <end position="709"/>
    </location>
</feature>
<keyword evidence="6" id="KW-1185">Reference proteome</keyword>
<dbReference type="OMA" id="EQHMATH"/>
<dbReference type="EMBL" id="GL541676">
    <property type="protein sequence ID" value="KDE06136.1"/>
    <property type="molecule type" value="Genomic_DNA"/>
</dbReference>
<dbReference type="EnsemblFungi" id="MVLG_03552T0">
    <property type="protein sequence ID" value="MVLG_03552T0"/>
    <property type="gene ID" value="MVLG_03552"/>
</dbReference>
<keyword evidence="1" id="KW-0175">Coiled coil</keyword>
<proteinExistence type="predicted"/>
<dbReference type="HOGENOM" id="CLU_002429_0_0_1"/>
<feature type="compositionally biased region" description="Low complexity" evidence="2">
    <location>
        <begin position="284"/>
        <end position="312"/>
    </location>
</feature>
<feature type="region of interest" description="Disordered" evidence="2">
    <location>
        <begin position="1"/>
        <end position="102"/>
    </location>
</feature>
<evidence type="ECO:0000259" key="3">
    <source>
        <dbReference type="PROSITE" id="PS50013"/>
    </source>
</evidence>
<dbReference type="STRING" id="683840.U5H8J4"/>
<feature type="region of interest" description="Disordered" evidence="2">
    <location>
        <begin position="346"/>
        <end position="410"/>
    </location>
</feature>
<feature type="region of interest" description="Disordered" evidence="2">
    <location>
        <begin position="500"/>
        <end position="520"/>
    </location>
</feature>
<dbReference type="PROSITE" id="PS50013">
    <property type="entry name" value="CHROMO_2"/>
    <property type="match status" value="1"/>
</dbReference>
<feature type="compositionally biased region" description="Low complexity" evidence="2">
    <location>
        <begin position="820"/>
        <end position="839"/>
    </location>
</feature>
<dbReference type="OrthoDB" id="2537473at2759"/>
<reference evidence="6" key="1">
    <citation type="submission" date="2010-11" db="EMBL/GenBank/DDBJ databases">
        <title>The genome sequence of Microbotryum violaceum strain p1A1 Lamole.</title>
        <authorList>
            <person name="Cuomo C."/>
            <person name="Perlin M."/>
            <person name="Young S.K."/>
            <person name="Zeng Q."/>
            <person name="Gargeya S."/>
            <person name="Alvarado L."/>
            <person name="Berlin A."/>
            <person name="Chapman S.B."/>
            <person name="Chen Z."/>
            <person name="Freedman E."/>
            <person name="Gellesch M."/>
            <person name="Goldberg J."/>
            <person name="Griggs A."/>
            <person name="Gujja S."/>
            <person name="Heilman E."/>
            <person name="Heiman D."/>
            <person name="Howarth C."/>
            <person name="Mehta T."/>
            <person name="Neiman D."/>
            <person name="Pearson M."/>
            <person name="Roberts A."/>
            <person name="Saif S."/>
            <person name="Shea T."/>
            <person name="Shenoy N."/>
            <person name="Sisk P."/>
            <person name="Stolte C."/>
            <person name="Sykes S."/>
            <person name="White J."/>
            <person name="Yandava C."/>
            <person name="Haas B."/>
            <person name="Nusbaum C."/>
            <person name="Birren B."/>
        </authorList>
    </citation>
    <scope>NUCLEOTIDE SEQUENCE [LARGE SCALE GENOMIC DNA]</scope>
    <source>
        <strain evidence="6">p1A1 Lamole</strain>
    </source>
</reference>
<evidence type="ECO:0000313" key="4">
    <source>
        <dbReference type="EMBL" id="KDE06136.1"/>
    </source>
</evidence>
<feature type="region of interest" description="Disordered" evidence="2">
    <location>
        <begin position="148"/>
        <end position="242"/>
    </location>
</feature>
<name>U5H8J4_USTV1</name>
<gene>
    <name evidence="4" type="ORF">MVLG_03552</name>
</gene>
<sequence>MLYRASMIMSSSSPEDQDDSLRVHPATQAIASGATLIDPTPSDEAEPELHAGASATAPSTLGEQVVVDDEDNEEDEDTEDDEDNEDNEEEDEDVTPSQKLWPVKAIIGERRGQYLLAWDGTDEHGRSYEPTWEAKSNATLGLIKHWEATKAPQATNKHARATCPSMNKKGKQRMSSEPVIEIEQRQRTREKSSSVEARATGRPVKKGRKVAFQIRPDSDSSESNESDNDDTRGAGSSDGCDSDVVIIEETMPVIVDSQGDEIFLPSSLLPPPYLPDRKPLAELSVSSSSTQSTRASSSSSSNNHSLRSSISVVGSTPTASAVSARPMRPVPIPTATDFYPLSQVEIDPIENPDSSPVRPSMSRLPATRPSTSVPLRRTGSKPQLELVLQTPASSGSSSSSNRTCSDENSSLSLPMMPNVLAHAVVGPFSVQVAAQAIIAPNKINMMRPPPTFLSEDGDGDMGFLNARVAVRRTLECLHPLASPAHPFASSFSTRSSFGNYAAADGSEGEPSAPQPYQQPMQNTASIHGLSAPESYVASTNDSNGSIGSSIIPSSTNGASSLRNASSSVPAGSAAPPPPPAPNTTPAPTPNPTKRDFPESDEEEQQSKKAKMVEFADNPPTSIETPPSTTTESERNHVESAGGSLARIMDAPTRITLPPHMTPFTVPTQPLSPALARVQAVEGLAAESNDRQGSPGPSGTGQTAAVSRNASPAPGSGSHVDGLIQLVHASTYITDTDSTKAEIERFLRDPKAYASNPEEPLCRVAHWAFELRHVTQENIEKIDFIIVHSQVGTYQLKRVAAAHAQFDFARSLAHASTRTRGLTPGTPAAVPAPSAAVEPAAPLPKPIEMMSRDELERELGELRAQTSTMSAELETLPPLALEVTKLRTEIATLLKQNRSLAASKESAQSDFAYMQAQYSQASTAAVMRARETVVAEAETLRLRSVLDRGLKQNAILFKAENKKLKFMVKRLEGEMALLKAERRRVAESEVIKKAALWDDFQAELKHHEEIENDLERNDSSDEEDERDDDEENAPPQEESAHVAPADTTTSEEVNLSSSIGETVPLPPLVCQWKSSGEDGRVCDATLQTREELEQHMATHQMTQSYAS</sequence>
<reference evidence="4 6" key="3">
    <citation type="journal article" date="2015" name="BMC Genomics">
        <title>Sex and parasites: genomic and transcriptomic analysis of Microbotryum lychnidis-dioicae, the biotrophic and plant-castrating anther smut fungus.</title>
        <authorList>
            <person name="Perlin M.H."/>
            <person name="Amselem J."/>
            <person name="Fontanillas E."/>
            <person name="Toh S.S."/>
            <person name="Chen Z."/>
            <person name="Goldberg J."/>
            <person name="Duplessis S."/>
            <person name="Henrissat B."/>
            <person name="Young S."/>
            <person name="Zeng Q."/>
            <person name="Aguileta G."/>
            <person name="Petit E."/>
            <person name="Badouin H."/>
            <person name="Andrews J."/>
            <person name="Razeeq D."/>
            <person name="Gabaldon T."/>
            <person name="Quesneville H."/>
            <person name="Giraud T."/>
            <person name="Hood M.E."/>
            <person name="Schultz D.J."/>
            <person name="Cuomo C.A."/>
        </authorList>
    </citation>
    <scope>NUCLEOTIDE SEQUENCE [LARGE SCALE GENOMIC DNA]</scope>
    <source>
        <strain evidence="6">p1A1 Lamole</strain>
        <strain evidence="4">P1A1 Lamole</strain>
    </source>
</reference>
<feature type="compositionally biased region" description="Basic and acidic residues" evidence="2">
    <location>
        <begin position="604"/>
        <end position="613"/>
    </location>
</feature>
<feature type="compositionally biased region" description="Low complexity" evidence="2">
    <location>
        <begin position="547"/>
        <end position="573"/>
    </location>
</feature>
<organism evidence="4">
    <name type="scientific">Microbotryum lychnidis-dioicae (strain p1A1 Lamole / MvSl-1064)</name>
    <name type="common">Anther smut fungus</name>
    <dbReference type="NCBI Taxonomy" id="683840"/>
    <lineage>
        <taxon>Eukaryota</taxon>
        <taxon>Fungi</taxon>
        <taxon>Dikarya</taxon>
        <taxon>Basidiomycota</taxon>
        <taxon>Pucciniomycotina</taxon>
        <taxon>Microbotryomycetes</taxon>
        <taxon>Microbotryales</taxon>
        <taxon>Microbotryaceae</taxon>
        <taxon>Microbotryum</taxon>
    </lineage>
</organism>
<dbReference type="Proteomes" id="UP000017200">
    <property type="component" value="Unassembled WGS sequence"/>
</dbReference>
<accession>U5H8J4</accession>
<feature type="compositionally biased region" description="Acidic residues" evidence="2">
    <location>
        <begin position="1019"/>
        <end position="1031"/>
    </location>
</feature>
<protein>
    <recommendedName>
        <fullName evidence="3">Chromo domain-containing protein</fullName>
    </recommendedName>
</protein>
<feature type="compositionally biased region" description="Polar residues" evidence="2">
    <location>
        <begin position="1045"/>
        <end position="1059"/>
    </location>
</feature>
<reference evidence="5" key="4">
    <citation type="submission" date="2015-06" db="UniProtKB">
        <authorList>
            <consortium name="EnsemblFungi"/>
        </authorList>
    </citation>
    <scope>IDENTIFICATION</scope>
</reference>
<feature type="compositionally biased region" description="Basic and acidic residues" evidence="2">
    <location>
        <begin position="182"/>
        <end position="193"/>
    </location>
</feature>